<organism evidence="1 2">
    <name type="scientific">Chelatococcus albus</name>
    <dbReference type="NCBI Taxonomy" id="3047466"/>
    <lineage>
        <taxon>Bacteria</taxon>
        <taxon>Pseudomonadati</taxon>
        <taxon>Pseudomonadota</taxon>
        <taxon>Alphaproteobacteria</taxon>
        <taxon>Hyphomicrobiales</taxon>
        <taxon>Chelatococcaceae</taxon>
        <taxon>Chelatococcus</taxon>
    </lineage>
</organism>
<gene>
    <name evidence="1" type="ORF">QNA08_07500</name>
</gene>
<dbReference type="RefSeq" id="WP_283740059.1">
    <property type="nucleotide sequence ID" value="NZ_JASJEV010000003.1"/>
</dbReference>
<keyword evidence="2" id="KW-1185">Reference proteome</keyword>
<dbReference type="InterPro" id="IPR027417">
    <property type="entry name" value="P-loop_NTPase"/>
</dbReference>
<evidence type="ECO:0000313" key="1">
    <source>
        <dbReference type="EMBL" id="MDJ1158078.1"/>
    </source>
</evidence>
<evidence type="ECO:0008006" key="3">
    <source>
        <dbReference type="Google" id="ProtNLM"/>
    </source>
</evidence>
<sequence length="208" mass="22999">MAIVNVPGIAIEGVDYIGKTTVAEAILRRLTVPPGAPTVVYRKCYMSAAPLVRFLDERARLSDDLETRDWYYTAALMIDLQTLAPVPGAIHLQERHWLTQLGRNAFFHGGKEIYPSERILAARTVFDLGVMLTSDLATKQERARGRLPGSPRDSLLASDPRLHQAYEDFVVGLVPRNEPWIVVDTTNRSPEAVASIILDAYATARSAA</sequence>
<dbReference type="Proteomes" id="UP001321492">
    <property type="component" value="Unassembled WGS sequence"/>
</dbReference>
<evidence type="ECO:0000313" key="2">
    <source>
        <dbReference type="Proteomes" id="UP001321492"/>
    </source>
</evidence>
<comment type="caution">
    <text evidence="1">The sequence shown here is derived from an EMBL/GenBank/DDBJ whole genome shotgun (WGS) entry which is preliminary data.</text>
</comment>
<dbReference type="EMBL" id="JASJEV010000003">
    <property type="protein sequence ID" value="MDJ1158078.1"/>
    <property type="molecule type" value="Genomic_DNA"/>
</dbReference>
<proteinExistence type="predicted"/>
<accession>A0ABT7AFG9</accession>
<dbReference type="Gene3D" id="3.40.50.300">
    <property type="entry name" value="P-loop containing nucleotide triphosphate hydrolases"/>
    <property type="match status" value="1"/>
</dbReference>
<dbReference type="SUPFAM" id="SSF52540">
    <property type="entry name" value="P-loop containing nucleoside triphosphate hydrolases"/>
    <property type="match status" value="1"/>
</dbReference>
<name>A0ABT7AFG9_9HYPH</name>
<reference evidence="1 2" key="1">
    <citation type="submission" date="2023-05" db="EMBL/GenBank/DDBJ databases">
        <title>Chelatococcus sp. nov., a moderately thermophilic bacterium isolated from hot spring microbial mat.</title>
        <authorList>
            <person name="Hu C.-J."/>
            <person name="Li W.-J."/>
        </authorList>
    </citation>
    <scope>NUCLEOTIDE SEQUENCE [LARGE SCALE GENOMIC DNA]</scope>
    <source>
        <strain evidence="1 2">SYSU G07232</strain>
    </source>
</reference>
<protein>
    <recommendedName>
        <fullName evidence="3">Thymidylate kinase</fullName>
    </recommendedName>
</protein>